<dbReference type="RefSeq" id="XP_006814111.1">
    <property type="nucleotide sequence ID" value="XM_006814048.1"/>
</dbReference>
<gene>
    <name evidence="2" type="primary">LOC102808442</name>
</gene>
<name>A0ABM0M270_SACKO</name>
<accession>A0ABM0M270</accession>
<dbReference type="Proteomes" id="UP000694865">
    <property type="component" value="Unplaced"/>
</dbReference>
<sequence length="133" mass="15073">MMRANWIRLALTSSIQNLAAIPITTAYYLPVSMATSIQDEASRRGLRLIQPTVEFPSTKGDAMFTSDNYYKYRDVERVPKALRHISESLESSLYTGGIICLDTDHPDTALIIVFLLDYLIEKTPYKIVSLHQC</sequence>
<dbReference type="GeneID" id="102808442"/>
<protein>
    <submittedName>
        <fullName evidence="2">Uncharacterized protein LOC102808442</fullName>
    </submittedName>
</protein>
<keyword evidence="1" id="KW-1185">Reference proteome</keyword>
<organism evidence="1 2">
    <name type="scientific">Saccoglossus kowalevskii</name>
    <name type="common">Acorn worm</name>
    <dbReference type="NCBI Taxonomy" id="10224"/>
    <lineage>
        <taxon>Eukaryota</taxon>
        <taxon>Metazoa</taxon>
        <taxon>Hemichordata</taxon>
        <taxon>Enteropneusta</taxon>
        <taxon>Harrimaniidae</taxon>
        <taxon>Saccoglossus</taxon>
    </lineage>
</organism>
<proteinExistence type="predicted"/>
<evidence type="ECO:0000313" key="2">
    <source>
        <dbReference type="RefSeq" id="XP_006814111.1"/>
    </source>
</evidence>
<reference evidence="2" key="1">
    <citation type="submission" date="2025-08" db="UniProtKB">
        <authorList>
            <consortium name="RefSeq"/>
        </authorList>
    </citation>
    <scope>IDENTIFICATION</scope>
    <source>
        <tissue evidence="2">Testes</tissue>
    </source>
</reference>
<evidence type="ECO:0000313" key="1">
    <source>
        <dbReference type="Proteomes" id="UP000694865"/>
    </source>
</evidence>